<dbReference type="Proteomes" id="UP001156856">
    <property type="component" value="Unassembled WGS sequence"/>
</dbReference>
<protein>
    <submittedName>
        <fullName evidence="1">Uncharacterized protein</fullName>
    </submittedName>
</protein>
<accession>A0A512J4J2</accession>
<proteinExistence type="predicted"/>
<evidence type="ECO:0000313" key="2">
    <source>
        <dbReference type="EMBL" id="GLS63655.1"/>
    </source>
</evidence>
<evidence type="ECO:0000313" key="1">
    <source>
        <dbReference type="EMBL" id="GEP04830.1"/>
    </source>
</evidence>
<gene>
    <name evidence="2" type="ORF">GCM10007888_20360</name>
    <name evidence="1" type="ORF">MOX02_28680</name>
</gene>
<sequence>MPDLDIITERRIRWLVYRLGISADRARLLAGLAYGEGATR</sequence>
<dbReference type="EMBL" id="BSPK01000025">
    <property type="protein sequence ID" value="GLS63655.1"/>
    <property type="molecule type" value="Genomic_DNA"/>
</dbReference>
<comment type="caution">
    <text evidence="1">The sequence shown here is derived from an EMBL/GenBank/DDBJ whole genome shotgun (WGS) entry which is preliminary data.</text>
</comment>
<name>A0A512J4J2_9HYPH</name>
<reference evidence="2" key="1">
    <citation type="journal article" date="2014" name="Int. J. Syst. Evol. Microbiol.">
        <title>Complete genome of a new Firmicutes species belonging to the dominant human colonic microbiota ('Ruminococcus bicirculans') reveals two chromosomes and a selective capacity to utilize plant glucans.</title>
        <authorList>
            <consortium name="NISC Comparative Sequencing Program"/>
            <person name="Wegmann U."/>
            <person name="Louis P."/>
            <person name="Goesmann A."/>
            <person name="Henrissat B."/>
            <person name="Duncan S.H."/>
            <person name="Flint H.J."/>
        </authorList>
    </citation>
    <scope>NUCLEOTIDE SEQUENCE</scope>
    <source>
        <strain evidence="2">NBRC 107715</strain>
    </source>
</reference>
<evidence type="ECO:0000313" key="3">
    <source>
        <dbReference type="Proteomes" id="UP000321960"/>
    </source>
</evidence>
<reference evidence="2" key="4">
    <citation type="submission" date="2023-01" db="EMBL/GenBank/DDBJ databases">
        <title>Draft genome sequence of Methylobacterium oxalidis strain NBRC 107715.</title>
        <authorList>
            <person name="Sun Q."/>
            <person name="Mori K."/>
        </authorList>
    </citation>
    <scope>NUCLEOTIDE SEQUENCE</scope>
    <source>
        <strain evidence="2">NBRC 107715</strain>
    </source>
</reference>
<dbReference type="RefSeq" id="WP_280525318.1">
    <property type="nucleotide sequence ID" value="NZ_BJZU01000052.1"/>
</dbReference>
<keyword evidence="4" id="KW-1185">Reference proteome</keyword>
<dbReference type="Proteomes" id="UP000321960">
    <property type="component" value="Unassembled WGS sequence"/>
</dbReference>
<dbReference type="AlphaFoldDB" id="A0A512J4J2"/>
<organism evidence="1 3">
    <name type="scientific">Methylobacterium oxalidis</name>
    <dbReference type="NCBI Taxonomy" id="944322"/>
    <lineage>
        <taxon>Bacteria</taxon>
        <taxon>Pseudomonadati</taxon>
        <taxon>Pseudomonadota</taxon>
        <taxon>Alphaproteobacteria</taxon>
        <taxon>Hyphomicrobiales</taxon>
        <taxon>Methylobacteriaceae</taxon>
        <taxon>Methylobacterium</taxon>
    </lineage>
</organism>
<evidence type="ECO:0000313" key="4">
    <source>
        <dbReference type="Proteomes" id="UP001156856"/>
    </source>
</evidence>
<dbReference type="EMBL" id="BJZU01000052">
    <property type="protein sequence ID" value="GEP04830.1"/>
    <property type="molecule type" value="Genomic_DNA"/>
</dbReference>
<reference evidence="4" key="2">
    <citation type="journal article" date="2019" name="Int. J. Syst. Evol. Microbiol.">
        <title>The Global Catalogue of Microorganisms (GCM) 10K type strain sequencing project: providing services to taxonomists for standard genome sequencing and annotation.</title>
        <authorList>
            <consortium name="The Broad Institute Genomics Platform"/>
            <consortium name="The Broad Institute Genome Sequencing Center for Infectious Disease"/>
            <person name="Wu L."/>
            <person name="Ma J."/>
        </authorList>
    </citation>
    <scope>NUCLEOTIDE SEQUENCE [LARGE SCALE GENOMIC DNA]</scope>
    <source>
        <strain evidence="4">NBRC 107715</strain>
    </source>
</reference>
<reference evidence="1 3" key="3">
    <citation type="submission" date="2019-07" db="EMBL/GenBank/DDBJ databases">
        <title>Whole genome shotgun sequence of Methylobacterium oxalidis NBRC 107715.</title>
        <authorList>
            <person name="Hosoyama A."/>
            <person name="Uohara A."/>
            <person name="Ohji S."/>
            <person name="Ichikawa N."/>
        </authorList>
    </citation>
    <scope>NUCLEOTIDE SEQUENCE [LARGE SCALE GENOMIC DNA]</scope>
    <source>
        <strain evidence="1 3">NBRC 107715</strain>
    </source>
</reference>